<accession>A0ABN2TFV7</accession>
<evidence type="ECO:0000259" key="7">
    <source>
        <dbReference type="Pfam" id="PF04234"/>
    </source>
</evidence>
<gene>
    <name evidence="8" type="ORF">GCM10009755_17570</name>
</gene>
<dbReference type="Pfam" id="PF04234">
    <property type="entry name" value="CopC"/>
    <property type="match status" value="1"/>
</dbReference>
<dbReference type="RefSeq" id="WP_344308872.1">
    <property type="nucleotide sequence ID" value="NZ_BAAANO010000015.1"/>
</dbReference>
<keyword evidence="6" id="KW-1133">Transmembrane helix</keyword>
<dbReference type="Proteomes" id="UP001500755">
    <property type="component" value="Unassembled WGS sequence"/>
</dbReference>
<keyword evidence="3" id="KW-0732">Signal</keyword>
<comment type="caution">
    <text evidence="8">The sequence shown here is derived from an EMBL/GenBank/DDBJ whole genome shotgun (WGS) entry which is preliminary data.</text>
</comment>
<dbReference type="PANTHER" id="PTHR34820:SF4">
    <property type="entry name" value="INNER MEMBRANE PROTEIN YEBZ"/>
    <property type="match status" value="1"/>
</dbReference>
<feature type="region of interest" description="Disordered" evidence="5">
    <location>
        <begin position="141"/>
        <end position="190"/>
    </location>
</feature>
<dbReference type="Gene3D" id="2.60.40.1220">
    <property type="match status" value="1"/>
</dbReference>
<keyword evidence="2" id="KW-0479">Metal-binding</keyword>
<feature type="domain" description="CopC" evidence="7">
    <location>
        <begin position="43"/>
        <end position="137"/>
    </location>
</feature>
<dbReference type="InterPro" id="IPR032694">
    <property type="entry name" value="CopC/D"/>
</dbReference>
<dbReference type="InterPro" id="IPR014756">
    <property type="entry name" value="Ig_E-set"/>
</dbReference>
<keyword evidence="9" id="KW-1185">Reference proteome</keyword>
<evidence type="ECO:0000313" key="8">
    <source>
        <dbReference type="EMBL" id="GAA2007678.1"/>
    </source>
</evidence>
<dbReference type="EMBL" id="BAAANO010000015">
    <property type="protein sequence ID" value="GAA2007678.1"/>
    <property type="molecule type" value="Genomic_DNA"/>
</dbReference>
<name>A0ABN2TFV7_9MICO</name>
<evidence type="ECO:0000256" key="2">
    <source>
        <dbReference type="ARBA" id="ARBA00022723"/>
    </source>
</evidence>
<proteinExistence type="predicted"/>
<dbReference type="SUPFAM" id="SSF81296">
    <property type="entry name" value="E set domains"/>
    <property type="match status" value="1"/>
</dbReference>
<dbReference type="PANTHER" id="PTHR34820">
    <property type="entry name" value="INNER MEMBRANE PROTEIN YEBZ"/>
    <property type="match status" value="1"/>
</dbReference>
<comment type="subcellular location">
    <subcellularLocation>
        <location evidence="1">Cell envelope</location>
    </subcellularLocation>
</comment>
<keyword evidence="6" id="KW-0812">Transmembrane</keyword>
<evidence type="ECO:0000256" key="4">
    <source>
        <dbReference type="ARBA" id="ARBA00023008"/>
    </source>
</evidence>
<evidence type="ECO:0000256" key="1">
    <source>
        <dbReference type="ARBA" id="ARBA00004196"/>
    </source>
</evidence>
<organism evidence="8 9">
    <name type="scientific">Brevibacterium samyangense</name>
    <dbReference type="NCBI Taxonomy" id="366888"/>
    <lineage>
        <taxon>Bacteria</taxon>
        <taxon>Bacillati</taxon>
        <taxon>Actinomycetota</taxon>
        <taxon>Actinomycetes</taxon>
        <taxon>Micrococcales</taxon>
        <taxon>Brevibacteriaceae</taxon>
        <taxon>Brevibacterium</taxon>
    </lineage>
</organism>
<evidence type="ECO:0000313" key="9">
    <source>
        <dbReference type="Proteomes" id="UP001500755"/>
    </source>
</evidence>
<keyword evidence="4" id="KW-0186">Copper</keyword>
<sequence length="227" mass="23189">MSLRSSRTLVRTAGAPVRVIAAGLLAALALFLVPAAWSPAQAHDQLLTSNPEDGAELQAQPQWIELAFSGNLEEVGSEIQVTHVGEDRDYSAGEIAVEGRTLTSALPEGIPAGEYTVTWRVVSEDGHPISGTFGFTLLDDGSTGGSASGTPAAEETEGTASEDGLSAGVVDSPVEGEGTERGELDESAATGGGMSTPMIVLLSIGGLAVVALVITLLVRKARFSGTD</sequence>
<protein>
    <submittedName>
        <fullName evidence="8">Copper resistance protein CopC</fullName>
    </submittedName>
</protein>
<evidence type="ECO:0000256" key="6">
    <source>
        <dbReference type="SAM" id="Phobius"/>
    </source>
</evidence>
<evidence type="ECO:0000256" key="5">
    <source>
        <dbReference type="SAM" id="MobiDB-lite"/>
    </source>
</evidence>
<dbReference type="InterPro" id="IPR014755">
    <property type="entry name" value="Cu-Rt/internalin_Ig-like"/>
</dbReference>
<keyword evidence="6" id="KW-0472">Membrane</keyword>
<reference evidence="8 9" key="1">
    <citation type="journal article" date="2019" name="Int. J. Syst. Evol. Microbiol.">
        <title>The Global Catalogue of Microorganisms (GCM) 10K type strain sequencing project: providing services to taxonomists for standard genome sequencing and annotation.</title>
        <authorList>
            <consortium name="The Broad Institute Genomics Platform"/>
            <consortium name="The Broad Institute Genome Sequencing Center for Infectious Disease"/>
            <person name="Wu L."/>
            <person name="Ma J."/>
        </authorList>
    </citation>
    <scope>NUCLEOTIDE SEQUENCE [LARGE SCALE GENOMIC DNA]</scope>
    <source>
        <strain evidence="8 9">JCM 14546</strain>
    </source>
</reference>
<feature type="transmembrane region" description="Helical" evidence="6">
    <location>
        <begin position="198"/>
        <end position="218"/>
    </location>
</feature>
<dbReference type="InterPro" id="IPR007348">
    <property type="entry name" value="CopC_dom"/>
</dbReference>
<evidence type="ECO:0000256" key="3">
    <source>
        <dbReference type="ARBA" id="ARBA00022729"/>
    </source>
</evidence>